<feature type="region of interest" description="Disordered" evidence="5">
    <location>
        <begin position="203"/>
        <end position="244"/>
    </location>
</feature>
<evidence type="ECO:0000256" key="2">
    <source>
        <dbReference type="ARBA" id="ARBA00022692"/>
    </source>
</evidence>
<feature type="transmembrane region" description="Helical" evidence="6">
    <location>
        <begin position="58"/>
        <end position="76"/>
    </location>
</feature>
<keyword evidence="4 6" id="KW-0472">Membrane</keyword>
<dbReference type="EMBL" id="JAEAOA010000796">
    <property type="protein sequence ID" value="KAK3591024.1"/>
    <property type="molecule type" value="Genomic_DNA"/>
</dbReference>
<dbReference type="AlphaFoldDB" id="A0AAE0SFL1"/>
<comment type="caution">
    <text evidence="7">The sequence shown here is derived from an EMBL/GenBank/DDBJ whole genome shotgun (WGS) entry which is preliminary data.</text>
</comment>
<evidence type="ECO:0000256" key="5">
    <source>
        <dbReference type="SAM" id="MobiDB-lite"/>
    </source>
</evidence>
<evidence type="ECO:0000256" key="3">
    <source>
        <dbReference type="ARBA" id="ARBA00022989"/>
    </source>
</evidence>
<evidence type="ECO:0000313" key="7">
    <source>
        <dbReference type="EMBL" id="KAK3591024.1"/>
    </source>
</evidence>
<evidence type="ECO:0000256" key="1">
    <source>
        <dbReference type="ARBA" id="ARBA00004141"/>
    </source>
</evidence>
<dbReference type="Proteomes" id="UP001195483">
    <property type="component" value="Unassembled WGS sequence"/>
</dbReference>
<feature type="compositionally biased region" description="Polar residues" evidence="5">
    <location>
        <begin position="212"/>
        <end position="221"/>
    </location>
</feature>
<reference evidence="7" key="1">
    <citation type="journal article" date="2021" name="Genome Biol. Evol.">
        <title>A High-Quality Reference Genome for a Parasitic Bivalve with Doubly Uniparental Inheritance (Bivalvia: Unionida).</title>
        <authorList>
            <person name="Smith C.H."/>
        </authorList>
    </citation>
    <scope>NUCLEOTIDE SEQUENCE</scope>
    <source>
        <strain evidence="7">CHS0354</strain>
    </source>
</reference>
<proteinExistence type="predicted"/>
<feature type="compositionally biased region" description="Basic and acidic residues" evidence="5">
    <location>
        <begin position="223"/>
        <end position="237"/>
    </location>
</feature>
<organism evidence="7 8">
    <name type="scientific">Potamilus streckersoni</name>
    <dbReference type="NCBI Taxonomy" id="2493646"/>
    <lineage>
        <taxon>Eukaryota</taxon>
        <taxon>Metazoa</taxon>
        <taxon>Spiralia</taxon>
        <taxon>Lophotrochozoa</taxon>
        <taxon>Mollusca</taxon>
        <taxon>Bivalvia</taxon>
        <taxon>Autobranchia</taxon>
        <taxon>Heteroconchia</taxon>
        <taxon>Palaeoheterodonta</taxon>
        <taxon>Unionida</taxon>
        <taxon>Unionoidea</taxon>
        <taxon>Unionidae</taxon>
        <taxon>Ambleminae</taxon>
        <taxon>Lampsilini</taxon>
        <taxon>Potamilus</taxon>
    </lineage>
</organism>
<name>A0AAE0SFL1_9BIVA</name>
<dbReference type="GO" id="GO:0016020">
    <property type="term" value="C:membrane"/>
    <property type="evidence" value="ECO:0007669"/>
    <property type="project" value="UniProtKB-SubCell"/>
</dbReference>
<evidence type="ECO:0000256" key="6">
    <source>
        <dbReference type="SAM" id="Phobius"/>
    </source>
</evidence>
<dbReference type="Pfam" id="PF02535">
    <property type="entry name" value="Zip"/>
    <property type="match status" value="1"/>
</dbReference>
<keyword evidence="3 6" id="KW-1133">Transmembrane helix</keyword>
<accession>A0AAE0SFL1</accession>
<reference evidence="7" key="3">
    <citation type="submission" date="2023-05" db="EMBL/GenBank/DDBJ databases">
        <authorList>
            <person name="Smith C.H."/>
        </authorList>
    </citation>
    <scope>NUCLEOTIDE SEQUENCE</scope>
    <source>
        <strain evidence="7">CHS0354</strain>
        <tissue evidence="7">Mantle</tissue>
    </source>
</reference>
<comment type="subcellular location">
    <subcellularLocation>
        <location evidence="1">Membrane</location>
        <topology evidence="1">Multi-pass membrane protein</topology>
    </subcellularLocation>
</comment>
<protein>
    <submittedName>
        <fullName evidence="7">Uncharacterized protein</fullName>
    </submittedName>
</protein>
<evidence type="ECO:0000313" key="8">
    <source>
        <dbReference type="Proteomes" id="UP001195483"/>
    </source>
</evidence>
<dbReference type="GO" id="GO:0046873">
    <property type="term" value="F:metal ion transmembrane transporter activity"/>
    <property type="evidence" value="ECO:0007669"/>
    <property type="project" value="InterPro"/>
</dbReference>
<evidence type="ECO:0000256" key="4">
    <source>
        <dbReference type="ARBA" id="ARBA00023136"/>
    </source>
</evidence>
<keyword evidence="8" id="KW-1185">Reference proteome</keyword>
<sequence length="244" mass="27064">MSNASRGVKKGGRTLSQEHVITFGWVYIGTYTGMGRHRGVKAASADTAMMGRSPFKSIFNCFSGGVFFATTIMNLLPEALKIMEQVLDEVEIRGFNTQFKKYPITESLLGGGFLLILLIENNVAAWFVQASTKDEVNETPCQQDSDGVKLAIETGKEIKTSSRSSEGEIKYVSELEMETEFTETQEISKESYQFHDFLNGTHASPSLREAAETSSCKSSNQEDNDKNYGTIRKDSKSDINFPDN</sequence>
<reference evidence="7" key="2">
    <citation type="journal article" date="2021" name="Genome Biol. Evol.">
        <title>Developing a high-quality reference genome for a parasitic bivalve with doubly uniparental inheritance (Bivalvia: Unionida).</title>
        <authorList>
            <person name="Smith C.H."/>
        </authorList>
    </citation>
    <scope>NUCLEOTIDE SEQUENCE</scope>
    <source>
        <strain evidence="7">CHS0354</strain>
        <tissue evidence="7">Mantle</tissue>
    </source>
</reference>
<dbReference type="InterPro" id="IPR003689">
    <property type="entry name" value="ZIP"/>
</dbReference>
<keyword evidence="2 6" id="KW-0812">Transmembrane</keyword>
<gene>
    <name evidence="7" type="ORF">CHS0354_013087</name>
</gene>